<evidence type="ECO:0000256" key="2">
    <source>
        <dbReference type="ARBA" id="ARBA00022448"/>
    </source>
</evidence>
<dbReference type="AlphaFoldDB" id="A0A315VZB1"/>
<evidence type="ECO:0000313" key="8">
    <source>
        <dbReference type="EMBL" id="PWA29010.1"/>
    </source>
</evidence>
<comment type="similarity">
    <text evidence="1">Belongs to the complexin/synaphin family.</text>
</comment>
<sequence length="228" mass="25551">MAFMVKHVVGGQLKNLTGGLTEEKSEGEKTEAAAQGMTQEEFEQYQQQLEEEKQEREANFAQKKAERATVRTHFREKYRLPKNELDETQIQQAGDDVVLPTELAKMIAEDNQEEAHKQSMLGQLSNIQNVDIDQLKDKAQATLEDLKKQTENCNLISFIPCIPAPLRSLYLASDNTMQFCSRAYLVSLVGQGGSSKINASLSERGRGVVEKCSSDRETLQPEAGQRRA</sequence>
<dbReference type="EMBL" id="NHOQ01000682">
    <property type="protein sequence ID" value="PWA29010.1"/>
    <property type="molecule type" value="Genomic_DNA"/>
</dbReference>
<feature type="region of interest" description="Disordered" evidence="7">
    <location>
        <begin position="208"/>
        <end position="228"/>
    </location>
</feature>
<protein>
    <recommendedName>
        <fullName evidence="10">Complexin 3b</fullName>
    </recommendedName>
</protein>
<comment type="subcellular location">
    <subcellularLocation>
        <location evidence="6">Synapse</location>
    </subcellularLocation>
</comment>
<gene>
    <name evidence="8" type="ORF">CCH79_00006193</name>
</gene>
<dbReference type="Proteomes" id="UP000250572">
    <property type="component" value="Unassembled WGS sequence"/>
</dbReference>
<dbReference type="GO" id="GO:0031201">
    <property type="term" value="C:SNARE complex"/>
    <property type="evidence" value="ECO:0007669"/>
    <property type="project" value="TreeGrafter"/>
</dbReference>
<dbReference type="PANTHER" id="PTHR16705:SF5">
    <property type="entry name" value="COMPLEXIN-3"/>
    <property type="match status" value="1"/>
</dbReference>
<name>A0A315VZB1_GAMAF</name>
<evidence type="ECO:0000256" key="1">
    <source>
        <dbReference type="ARBA" id="ARBA00005396"/>
    </source>
</evidence>
<evidence type="ECO:0008006" key="10">
    <source>
        <dbReference type="Google" id="ProtNLM"/>
    </source>
</evidence>
<keyword evidence="4" id="KW-0532">Neurotransmitter transport</keyword>
<keyword evidence="2" id="KW-0813">Transport</keyword>
<keyword evidence="9" id="KW-1185">Reference proteome</keyword>
<evidence type="ECO:0000256" key="6">
    <source>
        <dbReference type="ARBA" id="ARBA00034103"/>
    </source>
</evidence>
<feature type="compositionally biased region" description="Basic and acidic residues" evidence="7">
    <location>
        <begin position="21"/>
        <end position="31"/>
    </location>
</feature>
<evidence type="ECO:0000256" key="7">
    <source>
        <dbReference type="SAM" id="MobiDB-lite"/>
    </source>
</evidence>
<feature type="region of interest" description="Disordered" evidence="7">
    <location>
        <begin position="17"/>
        <end position="38"/>
    </location>
</feature>
<evidence type="ECO:0000256" key="3">
    <source>
        <dbReference type="ARBA" id="ARBA00022483"/>
    </source>
</evidence>
<keyword evidence="5" id="KW-0770">Synapse</keyword>
<dbReference type="STRING" id="33528.ENSGAFP00000013919"/>
<dbReference type="GO" id="GO:0019905">
    <property type="term" value="F:syntaxin binding"/>
    <property type="evidence" value="ECO:0007669"/>
    <property type="project" value="InterPro"/>
</dbReference>
<feature type="compositionally biased region" description="Basic and acidic residues" evidence="7">
    <location>
        <begin position="208"/>
        <end position="219"/>
    </location>
</feature>
<dbReference type="GO" id="GO:0046928">
    <property type="term" value="P:regulation of neurotransmitter secretion"/>
    <property type="evidence" value="ECO:0007669"/>
    <property type="project" value="TreeGrafter"/>
</dbReference>
<dbReference type="PANTHER" id="PTHR16705">
    <property type="entry name" value="COMPLEXIN"/>
    <property type="match status" value="1"/>
</dbReference>
<dbReference type="GO" id="GO:0043195">
    <property type="term" value="C:terminal bouton"/>
    <property type="evidence" value="ECO:0007669"/>
    <property type="project" value="TreeGrafter"/>
</dbReference>
<keyword evidence="3" id="KW-0268">Exocytosis</keyword>
<evidence type="ECO:0000256" key="5">
    <source>
        <dbReference type="ARBA" id="ARBA00023018"/>
    </source>
</evidence>
<organism evidence="8 9">
    <name type="scientific">Gambusia affinis</name>
    <name type="common">Western mosquitofish</name>
    <name type="synonym">Heterandria affinis</name>
    <dbReference type="NCBI Taxonomy" id="33528"/>
    <lineage>
        <taxon>Eukaryota</taxon>
        <taxon>Metazoa</taxon>
        <taxon>Chordata</taxon>
        <taxon>Craniata</taxon>
        <taxon>Vertebrata</taxon>
        <taxon>Euteleostomi</taxon>
        <taxon>Actinopterygii</taxon>
        <taxon>Neopterygii</taxon>
        <taxon>Teleostei</taxon>
        <taxon>Neoteleostei</taxon>
        <taxon>Acanthomorphata</taxon>
        <taxon>Ovalentaria</taxon>
        <taxon>Atherinomorphae</taxon>
        <taxon>Cyprinodontiformes</taxon>
        <taxon>Poeciliidae</taxon>
        <taxon>Poeciliinae</taxon>
        <taxon>Gambusia</taxon>
    </lineage>
</organism>
<evidence type="ECO:0000313" key="9">
    <source>
        <dbReference type="Proteomes" id="UP000250572"/>
    </source>
</evidence>
<dbReference type="InterPro" id="IPR008849">
    <property type="entry name" value="Synaphin"/>
</dbReference>
<proteinExistence type="inferred from homology"/>
<evidence type="ECO:0000256" key="4">
    <source>
        <dbReference type="ARBA" id="ARBA00022775"/>
    </source>
</evidence>
<reference evidence="8 9" key="1">
    <citation type="journal article" date="2018" name="G3 (Bethesda)">
        <title>A High-Quality Reference Genome for the Invasive Mosquitofish Gambusia affinis Using a Chicago Library.</title>
        <authorList>
            <person name="Hoffberg S.L."/>
            <person name="Troendle N.J."/>
            <person name="Glenn T.C."/>
            <person name="Mahmud O."/>
            <person name="Louha S."/>
            <person name="Chalopin D."/>
            <person name="Bennetzen J.L."/>
            <person name="Mauricio R."/>
        </authorList>
    </citation>
    <scope>NUCLEOTIDE SEQUENCE [LARGE SCALE GENOMIC DNA]</scope>
    <source>
        <strain evidence="8">NE01/NJP1002.9</strain>
        <tissue evidence="8">Muscle</tissue>
    </source>
</reference>
<accession>A0A315VZB1</accession>
<dbReference type="Pfam" id="PF05835">
    <property type="entry name" value="Synaphin"/>
    <property type="match status" value="1"/>
</dbReference>
<comment type="caution">
    <text evidence="8">The sequence shown here is derived from an EMBL/GenBank/DDBJ whole genome shotgun (WGS) entry which is preliminary data.</text>
</comment>
<dbReference type="GO" id="GO:0016079">
    <property type="term" value="P:synaptic vesicle exocytosis"/>
    <property type="evidence" value="ECO:0007669"/>
    <property type="project" value="TreeGrafter"/>
</dbReference>